<proteinExistence type="predicted"/>
<dbReference type="Gene3D" id="3.30.70.1290">
    <property type="entry name" value="Transposase IS200-like"/>
    <property type="match status" value="1"/>
</dbReference>
<sequence>MVRFRRNLVPGGTYFFTVTLRDRRSRRLTEHIDLLRTSFREVRAAHPFDILAAVVLPEHLHIVLTLPENDADYSGRWKAIKGGFSRALVKSGVPLQKDRRGEYRFWRRRFWEHTIRDEADLETHVNYVHYNPVKHGWVTRVADWPYSSFHRYVRLGWANEEWAADPGEFKDQAFGEPDDP</sequence>
<name>A0A2K8UEL9_9GAMM</name>
<dbReference type="InterPro" id="IPR052715">
    <property type="entry name" value="RAYT_transposase"/>
</dbReference>
<evidence type="ECO:0000313" key="3">
    <source>
        <dbReference type="Proteomes" id="UP000232638"/>
    </source>
</evidence>
<protein>
    <recommendedName>
        <fullName evidence="1">Transposase IS200-like domain-containing protein</fullName>
    </recommendedName>
</protein>
<dbReference type="AlphaFoldDB" id="A0A2K8UEL9"/>
<evidence type="ECO:0000259" key="1">
    <source>
        <dbReference type="SMART" id="SM01321"/>
    </source>
</evidence>
<reference evidence="2 3" key="1">
    <citation type="submission" date="2017-03" db="EMBL/GenBank/DDBJ databases">
        <title>Complete genome sequence of Candidatus 'Thiodictyon syntrophicum' sp. nov. strain Cad16T, a photolithoautotroph purple sulfur bacterium isolated from an alpine meromictic lake.</title>
        <authorList>
            <person name="Luedin S.M."/>
            <person name="Pothier J.F."/>
            <person name="Danza F."/>
            <person name="Storelli N."/>
            <person name="Wittwer M."/>
            <person name="Tonolla M."/>
        </authorList>
    </citation>
    <scope>NUCLEOTIDE SEQUENCE [LARGE SCALE GENOMIC DNA]</scope>
    <source>
        <strain evidence="2 3">Cad16T</strain>
    </source>
</reference>
<keyword evidence="3" id="KW-1185">Reference proteome</keyword>
<organism evidence="2 3">
    <name type="scientific">Candidatus Thiodictyon syntrophicum</name>
    <dbReference type="NCBI Taxonomy" id="1166950"/>
    <lineage>
        <taxon>Bacteria</taxon>
        <taxon>Pseudomonadati</taxon>
        <taxon>Pseudomonadota</taxon>
        <taxon>Gammaproteobacteria</taxon>
        <taxon>Chromatiales</taxon>
        <taxon>Chromatiaceae</taxon>
        <taxon>Thiodictyon</taxon>
    </lineage>
</organism>
<dbReference type="InterPro" id="IPR036515">
    <property type="entry name" value="Transposase_17_sf"/>
</dbReference>
<dbReference type="GO" id="GO:0043565">
    <property type="term" value="F:sequence-specific DNA binding"/>
    <property type="evidence" value="ECO:0007669"/>
    <property type="project" value="TreeGrafter"/>
</dbReference>
<dbReference type="KEGG" id="tsy:THSYN_25920"/>
<feature type="domain" description="Transposase IS200-like" evidence="1">
    <location>
        <begin position="9"/>
        <end position="131"/>
    </location>
</feature>
<accession>A0A2K8UEL9</accession>
<dbReference type="RefSeq" id="WP_100921703.1">
    <property type="nucleotide sequence ID" value="NZ_CP020370.1"/>
</dbReference>
<dbReference type="NCBIfam" id="NF047646">
    <property type="entry name" value="REP_Tyr_transpos"/>
    <property type="match status" value="1"/>
</dbReference>
<evidence type="ECO:0000313" key="2">
    <source>
        <dbReference type="EMBL" id="AUB84033.1"/>
    </source>
</evidence>
<dbReference type="InterPro" id="IPR002686">
    <property type="entry name" value="Transposase_17"/>
</dbReference>
<dbReference type="GO" id="GO:0004803">
    <property type="term" value="F:transposase activity"/>
    <property type="evidence" value="ECO:0007669"/>
    <property type="project" value="InterPro"/>
</dbReference>
<dbReference type="Pfam" id="PF01797">
    <property type="entry name" value="Y1_Tnp"/>
    <property type="match status" value="1"/>
</dbReference>
<dbReference type="EMBL" id="CP020370">
    <property type="protein sequence ID" value="AUB84033.1"/>
    <property type="molecule type" value="Genomic_DNA"/>
</dbReference>
<dbReference type="SMART" id="SM01321">
    <property type="entry name" value="Y1_Tnp"/>
    <property type="match status" value="1"/>
</dbReference>
<dbReference type="SUPFAM" id="SSF143422">
    <property type="entry name" value="Transposase IS200-like"/>
    <property type="match status" value="1"/>
</dbReference>
<dbReference type="PANTHER" id="PTHR36966:SF1">
    <property type="entry name" value="REP-ASSOCIATED TYROSINE TRANSPOSASE"/>
    <property type="match status" value="1"/>
</dbReference>
<dbReference type="GO" id="GO:0006313">
    <property type="term" value="P:DNA transposition"/>
    <property type="evidence" value="ECO:0007669"/>
    <property type="project" value="InterPro"/>
</dbReference>
<gene>
    <name evidence="2" type="ORF">THSYN_25920</name>
</gene>
<dbReference type="Proteomes" id="UP000232638">
    <property type="component" value="Chromosome"/>
</dbReference>
<dbReference type="PANTHER" id="PTHR36966">
    <property type="entry name" value="REP-ASSOCIATED TYROSINE TRANSPOSASE"/>
    <property type="match status" value="1"/>
</dbReference>
<dbReference type="OrthoDB" id="9794403at2"/>